<evidence type="ECO:0000313" key="2">
    <source>
        <dbReference type="EMBL" id="TCZ57861.1"/>
    </source>
</evidence>
<feature type="domain" description="Spore protein YkvP/CgeB glycosyl transferase-like" evidence="1">
    <location>
        <begin position="4"/>
        <end position="42"/>
    </location>
</feature>
<dbReference type="Pfam" id="PF13524">
    <property type="entry name" value="Glyco_trans_1_2"/>
    <property type="match status" value="1"/>
</dbReference>
<protein>
    <recommendedName>
        <fullName evidence="1">Spore protein YkvP/CgeB glycosyl transferase-like domain-containing protein</fullName>
    </recommendedName>
</protein>
<dbReference type="Proteomes" id="UP000295023">
    <property type="component" value="Unassembled WGS sequence"/>
</dbReference>
<sequence length="54" mass="5639">MLAGLVAHDLAHPAEREAIAAAGRAEVVRAHGLRARLERMLADAEALRAARAAA</sequence>
<gene>
    <name evidence="2" type="ORF">EXY23_18045</name>
</gene>
<keyword evidence="3" id="KW-1185">Reference proteome</keyword>
<dbReference type="RefSeq" id="WP_132292550.1">
    <property type="nucleotide sequence ID" value="NZ_SKBM01000018.1"/>
</dbReference>
<dbReference type="InterPro" id="IPR055259">
    <property type="entry name" value="YkvP/CgeB_Glyco_trans-like"/>
</dbReference>
<dbReference type="AlphaFoldDB" id="A0A4R4DD04"/>
<evidence type="ECO:0000259" key="1">
    <source>
        <dbReference type="Pfam" id="PF13524"/>
    </source>
</evidence>
<comment type="caution">
    <text evidence="2">The sequence shown here is derived from an EMBL/GenBank/DDBJ whole genome shotgun (WGS) entry which is preliminary data.</text>
</comment>
<organism evidence="2 3">
    <name type="scientific">Roseicella aquatilis</name>
    <dbReference type="NCBI Taxonomy" id="2527868"/>
    <lineage>
        <taxon>Bacteria</taxon>
        <taxon>Pseudomonadati</taxon>
        <taxon>Pseudomonadota</taxon>
        <taxon>Alphaproteobacteria</taxon>
        <taxon>Acetobacterales</taxon>
        <taxon>Roseomonadaceae</taxon>
        <taxon>Roseicella</taxon>
    </lineage>
</organism>
<dbReference type="EMBL" id="SKBM01000018">
    <property type="protein sequence ID" value="TCZ57861.1"/>
    <property type="molecule type" value="Genomic_DNA"/>
</dbReference>
<evidence type="ECO:0000313" key="3">
    <source>
        <dbReference type="Proteomes" id="UP000295023"/>
    </source>
</evidence>
<name>A0A4R4DD04_9PROT</name>
<proteinExistence type="predicted"/>
<reference evidence="2 3" key="1">
    <citation type="submission" date="2019-03" db="EMBL/GenBank/DDBJ databases">
        <title>Paracraurococcus aquatilis NE82 genome sequence.</title>
        <authorList>
            <person name="Zhao Y."/>
            <person name="Du Z."/>
        </authorList>
    </citation>
    <scope>NUCLEOTIDE SEQUENCE [LARGE SCALE GENOMIC DNA]</scope>
    <source>
        <strain evidence="2 3">NE82</strain>
    </source>
</reference>
<accession>A0A4R4DD04</accession>